<proteinExistence type="predicted"/>
<evidence type="ECO:0000256" key="1">
    <source>
        <dbReference type="ARBA" id="ARBA00004324"/>
    </source>
</evidence>
<name>A0AAF0Y703_9TREE</name>
<dbReference type="InterPro" id="IPR036322">
    <property type="entry name" value="WD40_repeat_dom_sf"/>
</dbReference>
<dbReference type="InterPro" id="IPR020472">
    <property type="entry name" value="WD40_PAC1"/>
</dbReference>
<dbReference type="GO" id="GO:0016607">
    <property type="term" value="C:nuclear speck"/>
    <property type="evidence" value="ECO:0007669"/>
    <property type="project" value="UniProtKB-SubCell"/>
</dbReference>
<dbReference type="InterPro" id="IPR019775">
    <property type="entry name" value="WD40_repeat_CS"/>
</dbReference>
<dbReference type="Gene3D" id="2.130.10.10">
    <property type="entry name" value="YVTN repeat-like/Quinoprotein amine dehydrogenase"/>
    <property type="match status" value="1"/>
</dbReference>
<evidence type="ECO:0000256" key="2">
    <source>
        <dbReference type="ARBA" id="ARBA00022574"/>
    </source>
</evidence>
<dbReference type="AlphaFoldDB" id="A0AAF0Y703"/>
<dbReference type="InterPro" id="IPR015943">
    <property type="entry name" value="WD40/YVTN_repeat-like_dom_sf"/>
</dbReference>
<dbReference type="Proteomes" id="UP000827549">
    <property type="component" value="Chromosome 3"/>
</dbReference>
<dbReference type="RefSeq" id="XP_062627410.1">
    <property type="nucleotide sequence ID" value="XM_062771426.1"/>
</dbReference>
<dbReference type="SUPFAM" id="SSF50978">
    <property type="entry name" value="WD40 repeat-like"/>
    <property type="match status" value="1"/>
</dbReference>
<dbReference type="CDD" id="cd00200">
    <property type="entry name" value="WD40"/>
    <property type="match status" value="1"/>
</dbReference>
<feature type="repeat" description="WD" evidence="5">
    <location>
        <begin position="482"/>
        <end position="501"/>
    </location>
</feature>
<dbReference type="PROSITE" id="PS50082">
    <property type="entry name" value="WD_REPEATS_2"/>
    <property type="match status" value="5"/>
</dbReference>
<dbReference type="InterPro" id="IPR001680">
    <property type="entry name" value="WD40_rpt"/>
</dbReference>
<sequence>MVDTTTTMTTSDAGPSRRAEISPDSVTLGSRAEKEINLLIADYLSDRHPRLADLLATEIGPVRDAAVRGEIEGVERAILDGDFGALEPLLASPGLLGPQTQKAFLYMCWRQQFLEFVDNRESQKAFNLLQKRLKPLEHYQPVPYDFYSLAYLCSASTVHDAPGFRDWAGPGPERERLVGMWRELTDAESKSADSTEPATTPPVPRDRLVTLLRQAAAWQIQASGARSRGPWGVTSLLTDYSRPSVPSRLERLITGHTANVKCVDFVGEASGLGVSGSSDATLHIFSIDDGATRRVLAGHQSRIWDVASTQNGRFLASGSGDGTVRIWSASTGECASVLTAIGGDVYSVRWQPGREDHVVSACYDKILRAWDVETGKLIRTFSGHAQSTLAVAFDSTGKVIASGSKDKHIRLWDAVGGVCVQTMTTHLGEVTSVEFDHEGKYLLAACKDNSNRLWDLRMQRNIYRYTGHQNTSKNIIRAGFASPSSSLIASGSEDGLVYLWEREGSQGGEESMRTSSSASPALSPPLYQAQPQLSLVSPSPATIQSRGGGGAYNHPPNSAAYYPPRVPSRSTISASGTPAPTTVRPLKSPAGHGPGAVFDVRAQAGLLLSAGEDGSVGVWGDDE</sequence>
<keyword evidence="3" id="KW-0677">Repeat</keyword>
<keyword evidence="2 5" id="KW-0853">WD repeat</keyword>
<evidence type="ECO:0000256" key="6">
    <source>
        <dbReference type="SAM" id="MobiDB-lite"/>
    </source>
</evidence>
<organism evidence="7 8">
    <name type="scientific">Vanrija pseudolonga</name>
    <dbReference type="NCBI Taxonomy" id="143232"/>
    <lineage>
        <taxon>Eukaryota</taxon>
        <taxon>Fungi</taxon>
        <taxon>Dikarya</taxon>
        <taxon>Basidiomycota</taxon>
        <taxon>Agaricomycotina</taxon>
        <taxon>Tremellomycetes</taxon>
        <taxon>Trichosporonales</taxon>
        <taxon>Trichosporonaceae</taxon>
        <taxon>Vanrija</taxon>
    </lineage>
</organism>
<comment type="subcellular location">
    <subcellularLocation>
        <location evidence="1">Nucleus speckle</location>
    </subcellularLocation>
</comment>
<dbReference type="SMART" id="SM00320">
    <property type="entry name" value="WD40"/>
    <property type="match status" value="7"/>
</dbReference>
<dbReference type="PRINTS" id="PR00320">
    <property type="entry name" value="GPROTEINBRPT"/>
</dbReference>
<feature type="repeat" description="WD" evidence="5">
    <location>
        <begin position="296"/>
        <end position="337"/>
    </location>
</feature>
<dbReference type="PROSITE" id="PS50294">
    <property type="entry name" value="WD_REPEATS_REGION"/>
    <property type="match status" value="3"/>
</dbReference>
<dbReference type="Pfam" id="PF00400">
    <property type="entry name" value="WD40"/>
    <property type="match status" value="5"/>
</dbReference>
<dbReference type="GO" id="GO:0000398">
    <property type="term" value="P:mRNA splicing, via spliceosome"/>
    <property type="evidence" value="ECO:0007669"/>
    <property type="project" value="InterPro"/>
</dbReference>
<accession>A0AAF0Y703</accession>
<feature type="repeat" description="WD" evidence="5">
    <location>
        <begin position="381"/>
        <end position="422"/>
    </location>
</feature>
<feature type="region of interest" description="Disordered" evidence="6">
    <location>
        <begin position="535"/>
        <end position="595"/>
    </location>
</feature>
<evidence type="ECO:0000313" key="7">
    <source>
        <dbReference type="EMBL" id="WOO81378.1"/>
    </source>
</evidence>
<feature type="repeat" description="WD" evidence="5">
    <location>
        <begin position="338"/>
        <end position="380"/>
    </location>
</feature>
<dbReference type="GeneID" id="87808139"/>
<protein>
    <recommendedName>
        <fullName evidence="4">WD40 repeat-containing protein SMU1</fullName>
    </recommendedName>
</protein>
<feature type="compositionally biased region" description="Low complexity" evidence="6">
    <location>
        <begin position="1"/>
        <end position="10"/>
    </location>
</feature>
<evidence type="ECO:0000256" key="5">
    <source>
        <dbReference type="PROSITE-ProRule" id="PRU00221"/>
    </source>
</evidence>
<dbReference type="PROSITE" id="PS00678">
    <property type="entry name" value="WD_REPEATS_1"/>
    <property type="match status" value="1"/>
</dbReference>
<dbReference type="PANTHER" id="PTHR22848">
    <property type="entry name" value="WD40 REPEAT PROTEIN"/>
    <property type="match status" value="1"/>
</dbReference>
<keyword evidence="8" id="KW-1185">Reference proteome</keyword>
<reference evidence="7" key="1">
    <citation type="submission" date="2023-10" db="EMBL/GenBank/DDBJ databases">
        <authorList>
            <person name="Noh H."/>
        </authorList>
    </citation>
    <scope>NUCLEOTIDE SEQUENCE</scope>
    <source>
        <strain evidence="7">DUCC4014</strain>
    </source>
</reference>
<evidence type="ECO:0000256" key="3">
    <source>
        <dbReference type="ARBA" id="ARBA00022737"/>
    </source>
</evidence>
<gene>
    <name evidence="7" type="primary">Wdr5</name>
    <name evidence="7" type="ORF">LOC62_03G004907</name>
</gene>
<dbReference type="EMBL" id="CP086716">
    <property type="protein sequence ID" value="WOO81378.1"/>
    <property type="molecule type" value="Genomic_DNA"/>
</dbReference>
<dbReference type="InterPro" id="IPR045184">
    <property type="entry name" value="SMU1"/>
</dbReference>
<evidence type="ECO:0000313" key="8">
    <source>
        <dbReference type="Proteomes" id="UP000827549"/>
    </source>
</evidence>
<evidence type="ECO:0000256" key="4">
    <source>
        <dbReference type="ARBA" id="ARBA00026184"/>
    </source>
</evidence>
<feature type="compositionally biased region" description="Polar residues" evidence="6">
    <location>
        <begin position="568"/>
        <end position="580"/>
    </location>
</feature>
<feature type="compositionally biased region" description="Polar residues" evidence="6">
    <location>
        <begin position="535"/>
        <end position="545"/>
    </location>
</feature>
<feature type="region of interest" description="Disordered" evidence="6">
    <location>
        <begin position="1"/>
        <end position="22"/>
    </location>
</feature>
<feature type="repeat" description="WD" evidence="5">
    <location>
        <begin position="423"/>
        <end position="464"/>
    </location>
</feature>